<sequence>MASPSSLPASSSENPSSDLLKEIRSHEIAISELNSLATSRNVYQKNGGLFFRKSIQTAIQSEQKQLDTAKELLQKMDTDLK</sequence>
<gene>
    <name evidence="1" type="ORF">IHE45_01G097100</name>
</gene>
<dbReference type="EMBL" id="CM037011">
    <property type="protein sequence ID" value="KAH7692912.1"/>
    <property type="molecule type" value="Genomic_DNA"/>
</dbReference>
<protein>
    <submittedName>
        <fullName evidence="1">Prefoldin beta-like protein</fullName>
    </submittedName>
</protein>
<name>A0ACB7WW96_DIOAL</name>
<accession>A0ACB7WW96</accession>
<comment type="caution">
    <text evidence="1">The sequence shown here is derived from an EMBL/GenBank/DDBJ whole genome shotgun (WGS) entry which is preliminary data.</text>
</comment>
<evidence type="ECO:0000313" key="2">
    <source>
        <dbReference type="Proteomes" id="UP000827976"/>
    </source>
</evidence>
<evidence type="ECO:0000313" key="1">
    <source>
        <dbReference type="EMBL" id="KAH7692912.1"/>
    </source>
</evidence>
<proteinExistence type="predicted"/>
<dbReference type="Proteomes" id="UP000827976">
    <property type="component" value="Chromosome 1"/>
</dbReference>
<organism evidence="1 2">
    <name type="scientific">Dioscorea alata</name>
    <name type="common">Purple yam</name>
    <dbReference type="NCBI Taxonomy" id="55571"/>
    <lineage>
        <taxon>Eukaryota</taxon>
        <taxon>Viridiplantae</taxon>
        <taxon>Streptophyta</taxon>
        <taxon>Embryophyta</taxon>
        <taxon>Tracheophyta</taxon>
        <taxon>Spermatophyta</taxon>
        <taxon>Magnoliopsida</taxon>
        <taxon>Liliopsida</taxon>
        <taxon>Dioscoreales</taxon>
        <taxon>Dioscoreaceae</taxon>
        <taxon>Dioscorea</taxon>
    </lineage>
</organism>
<keyword evidence="2" id="KW-1185">Reference proteome</keyword>
<reference evidence="2" key="1">
    <citation type="journal article" date="2022" name="Nat. Commun.">
        <title>Chromosome evolution and the genetic basis of agronomically important traits in greater yam.</title>
        <authorList>
            <person name="Bredeson J.V."/>
            <person name="Lyons J.B."/>
            <person name="Oniyinde I.O."/>
            <person name="Okereke N.R."/>
            <person name="Kolade O."/>
            <person name="Nnabue I."/>
            <person name="Nwadili C.O."/>
            <person name="Hribova E."/>
            <person name="Parker M."/>
            <person name="Nwogha J."/>
            <person name="Shu S."/>
            <person name="Carlson J."/>
            <person name="Kariba R."/>
            <person name="Muthemba S."/>
            <person name="Knop K."/>
            <person name="Barton G.J."/>
            <person name="Sherwood A.V."/>
            <person name="Lopez-Montes A."/>
            <person name="Asiedu R."/>
            <person name="Jamnadass R."/>
            <person name="Muchugi A."/>
            <person name="Goodstein D."/>
            <person name="Egesi C.N."/>
            <person name="Featherston J."/>
            <person name="Asfaw A."/>
            <person name="Simpson G.G."/>
            <person name="Dolezel J."/>
            <person name="Hendre P.S."/>
            <person name="Van Deynze A."/>
            <person name="Kumar P.L."/>
            <person name="Obidiegwu J.E."/>
            <person name="Bhattacharjee R."/>
            <person name="Rokhsar D.S."/>
        </authorList>
    </citation>
    <scope>NUCLEOTIDE SEQUENCE [LARGE SCALE GENOMIC DNA]</scope>
    <source>
        <strain evidence="2">cv. TDa95/00328</strain>
    </source>
</reference>